<sequence length="68" mass="7624">MNFRRLEEKVLTIEPGSLLVVSGSLPPGISVDNLMQLVKMRNSRDCAASLTVPAMRWPPRWTSAILSW</sequence>
<keyword evidence="1" id="KW-0808">Transferase</keyword>
<dbReference type="EC" id="2.7.1.11" evidence="1"/>
<dbReference type="Proteomes" id="UP000282433">
    <property type="component" value="Chromosome"/>
</dbReference>
<protein>
    <submittedName>
        <fullName evidence="1">6-phosphofructokinase class II</fullName>
        <ecNumber evidence="1">2.7.1.11</ecNumber>
    </submittedName>
</protein>
<dbReference type="Gene3D" id="3.40.1190.20">
    <property type="match status" value="1"/>
</dbReference>
<evidence type="ECO:0000313" key="1">
    <source>
        <dbReference type="EMBL" id="VEB08022.1"/>
    </source>
</evidence>
<name>A0A3S4GNP8_KLEPN</name>
<dbReference type="GO" id="GO:0003872">
    <property type="term" value="F:6-phosphofructokinase activity"/>
    <property type="evidence" value="ECO:0007669"/>
    <property type="project" value="UniProtKB-EC"/>
</dbReference>
<dbReference type="AlphaFoldDB" id="A0A3S4GNP8"/>
<gene>
    <name evidence="1" type="primary">pfkB_4</name>
    <name evidence="1" type="ORF">NCTC13635_07234</name>
</gene>
<accession>A0A3S4GNP8</accession>
<evidence type="ECO:0000313" key="2">
    <source>
        <dbReference type="Proteomes" id="UP000282433"/>
    </source>
</evidence>
<dbReference type="InterPro" id="IPR029056">
    <property type="entry name" value="Ribokinase-like"/>
</dbReference>
<reference evidence="1 2" key="1">
    <citation type="submission" date="2018-12" db="EMBL/GenBank/DDBJ databases">
        <authorList>
            <consortium name="Pathogen Informatics"/>
        </authorList>
    </citation>
    <scope>NUCLEOTIDE SEQUENCE [LARGE SCALE GENOMIC DNA]</scope>
    <source>
        <strain evidence="1 2">NCTC13635</strain>
    </source>
</reference>
<dbReference type="EMBL" id="LR134162">
    <property type="protein sequence ID" value="VEB08022.1"/>
    <property type="molecule type" value="Genomic_DNA"/>
</dbReference>
<keyword evidence="1" id="KW-0418">Kinase</keyword>
<proteinExistence type="predicted"/>
<organism evidence="1 2">
    <name type="scientific">Klebsiella pneumoniae</name>
    <dbReference type="NCBI Taxonomy" id="573"/>
    <lineage>
        <taxon>Bacteria</taxon>
        <taxon>Pseudomonadati</taxon>
        <taxon>Pseudomonadota</taxon>
        <taxon>Gammaproteobacteria</taxon>
        <taxon>Enterobacterales</taxon>
        <taxon>Enterobacteriaceae</taxon>
        <taxon>Klebsiella/Raoultella group</taxon>
        <taxon>Klebsiella</taxon>
        <taxon>Klebsiella pneumoniae complex</taxon>
    </lineage>
</organism>